<comment type="similarity">
    <text evidence="1 3">Belongs to the GrpE family.</text>
</comment>
<dbReference type="PRINTS" id="PR00773">
    <property type="entry name" value="GRPEPROTEIN"/>
</dbReference>
<dbReference type="GO" id="GO:0006457">
    <property type="term" value="P:protein folding"/>
    <property type="evidence" value="ECO:0007669"/>
    <property type="project" value="InterPro"/>
</dbReference>
<dbReference type="InterPro" id="IPR013805">
    <property type="entry name" value="GrpE_CC"/>
</dbReference>
<evidence type="ECO:0000256" key="3">
    <source>
        <dbReference type="RuleBase" id="RU004478"/>
    </source>
</evidence>
<dbReference type="GO" id="GO:0051082">
    <property type="term" value="F:unfolded protein binding"/>
    <property type="evidence" value="ECO:0007669"/>
    <property type="project" value="TreeGrafter"/>
</dbReference>
<dbReference type="EMBL" id="DQVM01000120">
    <property type="protein sequence ID" value="HIQ30163.1"/>
    <property type="molecule type" value="Genomic_DNA"/>
</dbReference>
<dbReference type="GO" id="GO:0000774">
    <property type="term" value="F:adenyl-nucleotide exchange factor activity"/>
    <property type="evidence" value="ECO:0007669"/>
    <property type="project" value="InterPro"/>
</dbReference>
<dbReference type="InterPro" id="IPR009012">
    <property type="entry name" value="GrpE_head"/>
</dbReference>
<comment type="caution">
    <text evidence="5">The sequence shown here is derived from an EMBL/GenBank/DDBJ whole genome shotgun (WGS) entry which is preliminary data.</text>
</comment>
<dbReference type="PANTHER" id="PTHR21237">
    <property type="entry name" value="GRPE PROTEIN"/>
    <property type="match status" value="1"/>
</dbReference>
<feature type="region of interest" description="Disordered" evidence="4">
    <location>
        <begin position="1"/>
        <end position="22"/>
    </location>
</feature>
<evidence type="ECO:0000313" key="6">
    <source>
        <dbReference type="Proteomes" id="UP000608579"/>
    </source>
</evidence>
<evidence type="ECO:0000256" key="1">
    <source>
        <dbReference type="ARBA" id="ARBA00009054"/>
    </source>
</evidence>
<dbReference type="Gene3D" id="2.30.22.10">
    <property type="entry name" value="Head domain of nucleotide exchange factor GrpE"/>
    <property type="match status" value="1"/>
</dbReference>
<evidence type="ECO:0000256" key="2">
    <source>
        <dbReference type="ARBA" id="ARBA00023186"/>
    </source>
</evidence>
<organism evidence="5 6">
    <name type="scientific">Caldiarchaeum subterraneum</name>
    <dbReference type="NCBI Taxonomy" id="311458"/>
    <lineage>
        <taxon>Archaea</taxon>
        <taxon>Nitrososphaerota</taxon>
        <taxon>Candidatus Caldarchaeales</taxon>
        <taxon>Candidatus Caldarchaeaceae</taxon>
        <taxon>Candidatus Caldarchaeum</taxon>
    </lineage>
</organism>
<dbReference type="Gene3D" id="3.90.20.20">
    <property type="match status" value="1"/>
</dbReference>
<reference evidence="5" key="1">
    <citation type="journal article" date="2020" name="ISME J.">
        <title>Gammaproteobacteria mediating utilization of methyl-, sulfur- and petroleum organic compounds in deep ocean hydrothermal plumes.</title>
        <authorList>
            <person name="Zhou Z."/>
            <person name="Liu Y."/>
            <person name="Pan J."/>
            <person name="Cron B.R."/>
            <person name="Toner B.M."/>
            <person name="Anantharaman K."/>
            <person name="Breier J.A."/>
            <person name="Dick G.J."/>
            <person name="Li M."/>
        </authorList>
    </citation>
    <scope>NUCLEOTIDE SEQUENCE</scope>
    <source>
        <strain evidence="5">SZUA-1515</strain>
    </source>
</reference>
<feature type="compositionally biased region" description="Polar residues" evidence="4">
    <location>
        <begin position="1"/>
        <end position="12"/>
    </location>
</feature>
<dbReference type="PANTHER" id="PTHR21237:SF23">
    <property type="entry name" value="GRPE PROTEIN HOMOLOG, MITOCHONDRIAL"/>
    <property type="match status" value="1"/>
</dbReference>
<dbReference type="SUPFAM" id="SSF58014">
    <property type="entry name" value="Coiled-coil domain of nucleotide exchange factor GrpE"/>
    <property type="match status" value="1"/>
</dbReference>
<proteinExistence type="inferred from homology"/>
<protein>
    <submittedName>
        <fullName evidence="5">Nucleotide exchange factor GrpE</fullName>
    </submittedName>
</protein>
<gene>
    <name evidence="5" type="ORF">EYH45_06330</name>
</gene>
<name>A0A832ZWQ7_CALS0</name>
<accession>A0A832ZWQ7</accession>
<dbReference type="SUPFAM" id="SSF51064">
    <property type="entry name" value="Head domain of nucleotide exchange factor GrpE"/>
    <property type="match status" value="1"/>
</dbReference>
<evidence type="ECO:0000256" key="4">
    <source>
        <dbReference type="SAM" id="MobiDB-lite"/>
    </source>
</evidence>
<keyword evidence="2" id="KW-0143">Chaperone</keyword>
<dbReference type="Proteomes" id="UP000608579">
    <property type="component" value="Unassembled WGS sequence"/>
</dbReference>
<dbReference type="CDD" id="cd00446">
    <property type="entry name" value="GrpE"/>
    <property type="match status" value="1"/>
</dbReference>
<evidence type="ECO:0000313" key="5">
    <source>
        <dbReference type="EMBL" id="HIQ30163.1"/>
    </source>
</evidence>
<dbReference type="GO" id="GO:0051087">
    <property type="term" value="F:protein-folding chaperone binding"/>
    <property type="evidence" value="ECO:0007669"/>
    <property type="project" value="InterPro"/>
</dbReference>
<dbReference type="Pfam" id="PF01025">
    <property type="entry name" value="GrpE"/>
    <property type="match status" value="1"/>
</dbReference>
<feature type="compositionally biased region" description="Basic and acidic residues" evidence="4">
    <location>
        <begin position="13"/>
        <end position="22"/>
    </location>
</feature>
<dbReference type="HAMAP" id="MF_01151">
    <property type="entry name" value="GrpE"/>
    <property type="match status" value="1"/>
</dbReference>
<dbReference type="AlphaFoldDB" id="A0A832ZWQ7"/>
<dbReference type="InterPro" id="IPR000740">
    <property type="entry name" value="GrpE"/>
</dbReference>
<sequence>MTQEETSGTAQEEASRVENKLEEENKELKERLLYLRAEIENMKRLINKEVEKAKAETTERIMSRIINIYENMKRAVNDIEQGNNPFRLAEGIKLILKEVESLLNSEGVKKMEVVGKQFDPFIHEAVAFVEDPAIENDNTIIEEIDPGYTLGDRILKPPKVKVARKPKTQQE</sequence>
<dbReference type="GO" id="GO:0042803">
    <property type="term" value="F:protein homodimerization activity"/>
    <property type="evidence" value="ECO:0007669"/>
    <property type="project" value="InterPro"/>
</dbReference>